<dbReference type="PANTHER" id="PTHR33755">
    <property type="entry name" value="TOXIN PARE1-RELATED"/>
    <property type="match status" value="1"/>
</dbReference>
<dbReference type="NCBIfam" id="TIGR02385">
    <property type="entry name" value="RelE_StbE"/>
    <property type="match status" value="1"/>
</dbReference>
<gene>
    <name evidence="3" type="ORF">AAD027_16220</name>
</gene>
<organism evidence="3 4">
    <name type="scientific">Pseudoxanthomonas putridarboris</name>
    <dbReference type="NCBI Taxonomy" id="752605"/>
    <lineage>
        <taxon>Bacteria</taxon>
        <taxon>Pseudomonadati</taxon>
        <taxon>Pseudomonadota</taxon>
        <taxon>Gammaproteobacteria</taxon>
        <taxon>Lysobacterales</taxon>
        <taxon>Lysobacteraceae</taxon>
        <taxon>Pseudoxanthomonas</taxon>
    </lineage>
</organism>
<dbReference type="PANTHER" id="PTHR33755:SF6">
    <property type="entry name" value="PLASMID STABILIZATION SYSTEM PROTEIN"/>
    <property type="match status" value="1"/>
</dbReference>
<evidence type="ECO:0000256" key="2">
    <source>
        <dbReference type="ARBA" id="ARBA00022649"/>
    </source>
</evidence>
<dbReference type="InterPro" id="IPR007712">
    <property type="entry name" value="RelE/ParE_toxin"/>
</dbReference>
<evidence type="ECO:0000256" key="1">
    <source>
        <dbReference type="ARBA" id="ARBA00006226"/>
    </source>
</evidence>
<dbReference type="EMBL" id="JBBWWT010000009">
    <property type="protein sequence ID" value="MEL1265902.1"/>
    <property type="molecule type" value="Genomic_DNA"/>
</dbReference>
<proteinExistence type="inferred from homology"/>
<name>A0ABU9J3S6_9GAMM</name>
<dbReference type="RefSeq" id="WP_341727074.1">
    <property type="nucleotide sequence ID" value="NZ_JBBWWT010000009.1"/>
</dbReference>
<dbReference type="Gene3D" id="3.30.2310.20">
    <property type="entry name" value="RelE-like"/>
    <property type="match status" value="1"/>
</dbReference>
<protein>
    <submittedName>
        <fullName evidence="3">Type II toxin-antitoxin system RelE/ParE family toxin</fullName>
    </submittedName>
</protein>
<keyword evidence="4" id="KW-1185">Reference proteome</keyword>
<reference evidence="3 4" key="1">
    <citation type="submission" date="2024-04" db="EMBL/GenBank/DDBJ databases">
        <title>Draft genome sequence of Pseudoxanthomonas putridarboris WD12.</title>
        <authorList>
            <person name="Oh J."/>
        </authorList>
    </citation>
    <scope>NUCLEOTIDE SEQUENCE [LARGE SCALE GENOMIC DNA]</scope>
    <source>
        <strain evidence="3 4">WD12</strain>
    </source>
</reference>
<comment type="caution">
    <text evidence="3">The sequence shown here is derived from an EMBL/GenBank/DDBJ whole genome shotgun (WGS) entry which is preliminary data.</text>
</comment>
<dbReference type="InterPro" id="IPR051803">
    <property type="entry name" value="TA_system_RelE-like_toxin"/>
</dbReference>
<dbReference type="InterPro" id="IPR035093">
    <property type="entry name" value="RelE/ParE_toxin_dom_sf"/>
</dbReference>
<comment type="similarity">
    <text evidence="1">Belongs to the RelE toxin family.</text>
</comment>
<keyword evidence="2" id="KW-1277">Toxin-antitoxin system</keyword>
<dbReference type="Pfam" id="PF05016">
    <property type="entry name" value="ParE_toxin"/>
    <property type="match status" value="1"/>
</dbReference>
<sequence>MRLIFWNPLAEEDRDTILDYLKARNPGAALAVADLIEKNVGALPDNPERGRPGRIPGTRELVFHPNYQVIYEVTPEYIEILSVVHSRQQYP</sequence>
<accession>A0ABU9J3S6</accession>
<dbReference type="Proteomes" id="UP001459204">
    <property type="component" value="Unassembled WGS sequence"/>
</dbReference>
<evidence type="ECO:0000313" key="4">
    <source>
        <dbReference type="Proteomes" id="UP001459204"/>
    </source>
</evidence>
<evidence type="ECO:0000313" key="3">
    <source>
        <dbReference type="EMBL" id="MEL1265902.1"/>
    </source>
</evidence>